<dbReference type="RefSeq" id="WP_112144624.1">
    <property type="nucleotide sequence ID" value="NZ_PGTO01000007.1"/>
</dbReference>
<organism evidence="2 3">
    <name type="scientific">Paramagnetospirillum kuznetsovii</name>
    <dbReference type="NCBI Taxonomy" id="2053833"/>
    <lineage>
        <taxon>Bacteria</taxon>
        <taxon>Pseudomonadati</taxon>
        <taxon>Pseudomonadota</taxon>
        <taxon>Alphaproteobacteria</taxon>
        <taxon>Rhodospirillales</taxon>
        <taxon>Magnetospirillaceae</taxon>
        <taxon>Paramagnetospirillum</taxon>
    </lineage>
</organism>
<protein>
    <submittedName>
        <fullName evidence="2">Uncharacterized protein</fullName>
    </submittedName>
</protein>
<feature type="transmembrane region" description="Helical" evidence="1">
    <location>
        <begin position="473"/>
        <end position="493"/>
    </location>
</feature>
<dbReference type="AlphaFoldDB" id="A0A364NXM9"/>
<proteinExistence type="predicted"/>
<evidence type="ECO:0000313" key="3">
    <source>
        <dbReference type="Proteomes" id="UP000251075"/>
    </source>
</evidence>
<sequence length="534" mass="59600">MPAAQPSVAMNAIPKYLLLVIAIPALALAAATTCNLLVMARVNELWSKDDILREWDRGNMLVSALIAPYPREEISRKIAPEITVLGSSRSFNLHDFAFSRSFFNLTGRFGTVGIVKSFQGAPQLLAEHGNPRYVFIFLDYWWFMTPTTDKGGDGAVMTRRNQGNPLWGALPQRLRQILSAATLPTTLLRQGLLSIGNYRAALGGQLHGQDGIRRVGLTAYTTDTGIGPDGAYYGLRLREGDYPGKSCLYVNDLEARRRLPHGAYQPGQRIDPARMAAAREMIHRLEVAGIRTITIIPPLAPSMAALYRSDSDYAYIDQWRNLAKAEFGKIWDFHDPRDLESGECEFMDDIHGGDVTYLRILDHIGKEDADVKSILNADLVSSLIKEFEGRNFVTSRGLWTFLPPLPPPLSKAPPDGVTVSPPTAPPRPRTIETMRAERREVNDTFLADMPDYPKRVYDIVATVKRTMFQGWRLGLALTASALFLAAMFALWLLRIRRSLPAPSQRDAFNDNDLAQLSRRQKLLVAEIKSLSAHR</sequence>
<keyword evidence="1" id="KW-0812">Transmembrane</keyword>
<comment type="caution">
    <text evidence="2">The sequence shown here is derived from an EMBL/GenBank/DDBJ whole genome shotgun (WGS) entry which is preliminary data.</text>
</comment>
<keyword evidence="1" id="KW-1133">Transmembrane helix</keyword>
<accession>A0A364NXM9</accession>
<keyword evidence="3" id="KW-1185">Reference proteome</keyword>
<gene>
    <name evidence="2" type="ORF">CU669_11080</name>
</gene>
<dbReference type="OrthoDB" id="1835489at2"/>
<feature type="transmembrane region" description="Helical" evidence="1">
    <location>
        <begin position="16"/>
        <end position="38"/>
    </location>
</feature>
<dbReference type="EMBL" id="PGTO01000007">
    <property type="protein sequence ID" value="RAU21842.1"/>
    <property type="molecule type" value="Genomic_DNA"/>
</dbReference>
<evidence type="ECO:0000256" key="1">
    <source>
        <dbReference type="SAM" id="Phobius"/>
    </source>
</evidence>
<keyword evidence="1" id="KW-0472">Membrane</keyword>
<dbReference type="Proteomes" id="UP000251075">
    <property type="component" value="Unassembled WGS sequence"/>
</dbReference>
<evidence type="ECO:0000313" key="2">
    <source>
        <dbReference type="EMBL" id="RAU21842.1"/>
    </source>
</evidence>
<name>A0A364NXM9_9PROT</name>
<reference evidence="2 3" key="1">
    <citation type="submission" date="2017-11" db="EMBL/GenBank/DDBJ databases">
        <title>Draft genome sequence of magnetotactic bacterium Magnetospirillum kuznetsovii LBB-42.</title>
        <authorList>
            <person name="Grouzdev D.S."/>
            <person name="Rysina M.S."/>
            <person name="Baslerov R.V."/>
            <person name="Koziaeva V."/>
        </authorList>
    </citation>
    <scope>NUCLEOTIDE SEQUENCE [LARGE SCALE GENOMIC DNA]</scope>
    <source>
        <strain evidence="2 3">LBB-42</strain>
    </source>
</reference>